<evidence type="ECO:0000313" key="4">
    <source>
        <dbReference type="Proteomes" id="UP000030653"/>
    </source>
</evidence>
<dbReference type="PANTHER" id="PTHR12197">
    <property type="entry name" value="HISTONE-LYSINE N-METHYLTRANSFERASE SMYD"/>
    <property type="match status" value="1"/>
</dbReference>
<dbReference type="Proteomes" id="UP000030653">
    <property type="component" value="Unassembled WGS sequence"/>
</dbReference>
<dbReference type="PROSITE" id="PS50280">
    <property type="entry name" value="SET"/>
    <property type="match status" value="1"/>
</dbReference>
<dbReference type="SUPFAM" id="SSF82199">
    <property type="entry name" value="SET domain"/>
    <property type="match status" value="1"/>
</dbReference>
<dbReference type="AlphaFoldDB" id="M5FNL8"/>
<dbReference type="GO" id="GO:0005634">
    <property type="term" value="C:nucleus"/>
    <property type="evidence" value="ECO:0007669"/>
    <property type="project" value="TreeGrafter"/>
</dbReference>
<organism evidence="3 4">
    <name type="scientific">Dacryopinax primogenitus (strain DJM 731)</name>
    <name type="common">Brown rot fungus</name>
    <dbReference type="NCBI Taxonomy" id="1858805"/>
    <lineage>
        <taxon>Eukaryota</taxon>
        <taxon>Fungi</taxon>
        <taxon>Dikarya</taxon>
        <taxon>Basidiomycota</taxon>
        <taxon>Agaricomycotina</taxon>
        <taxon>Dacrymycetes</taxon>
        <taxon>Dacrymycetales</taxon>
        <taxon>Dacrymycetaceae</taxon>
        <taxon>Dacryopinax</taxon>
    </lineage>
</organism>
<dbReference type="InterPro" id="IPR046341">
    <property type="entry name" value="SET_dom_sf"/>
</dbReference>
<dbReference type="RefSeq" id="XP_040624568.1">
    <property type="nucleotide sequence ID" value="XM_040769280.1"/>
</dbReference>
<evidence type="ECO:0000313" key="3">
    <source>
        <dbReference type="EMBL" id="EJT97670.1"/>
    </source>
</evidence>
<dbReference type="Gene3D" id="2.170.270.10">
    <property type="entry name" value="SET domain"/>
    <property type="match status" value="1"/>
</dbReference>
<dbReference type="HOGENOM" id="CLU_018406_4_1_1"/>
<feature type="compositionally biased region" description="Polar residues" evidence="1">
    <location>
        <begin position="21"/>
        <end position="33"/>
    </location>
</feature>
<protein>
    <recommendedName>
        <fullName evidence="2">SET domain-containing protein</fullName>
    </recommendedName>
</protein>
<dbReference type="EMBL" id="JH795876">
    <property type="protein sequence ID" value="EJT97670.1"/>
    <property type="molecule type" value="Genomic_DNA"/>
</dbReference>
<dbReference type="GeneID" id="63684342"/>
<gene>
    <name evidence="3" type="ORF">DACRYDRAFT_111714</name>
</gene>
<dbReference type="OMA" id="CSHRERF"/>
<dbReference type="STRING" id="1858805.M5FNL8"/>
<dbReference type="PANTHER" id="PTHR12197:SF251">
    <property type="entry name" value="EG:BACR7C10.4 PROTEIN"/>
    <property type="match status" value="1"/>
</dbReference>
<dbReference type="InterPro" id="IPR050869">
    <property type="entry name" value="H3K4_H4K5_MeTrfase"/>
</dbReference>
<dbReference type="Gene3D" id="1.25.40.10">
    <property type="entry name" value="Tetratricopeptide repeat domain"/>
    <property type="match status" value="1"/>
</dbReference>
<dbReference type="OrthoDB" id="265717at2759"/>
<name>M5FNL8_DACPD</name>
<sequence length="531" mass="57956">MSSFAALRDKRQARQGPSFASVYSGSVSPSTDVKGSVPAELSDSDATPRSVPAMEETKSYTYETGVYDELPDFLEVRESKKKGRGIYVKQGMTVKAGEDCSLPGEAVRALGRLVWARKRLGEGSASWKEVELMQSDIERLNPQQHEPLSLLGFALVRYLDISPQDTPPAETARKLKELGFSSIRDLTNLLSRFQTNSFSLTTPDLTNVGVAISPLAALISHSCMPNAVVVFPTGLGRRGGLEVIALRDLQPGEEVLTSYVDIALPRSLRWKELKDRYLFDCECVLCEKHHDHEWIDPREALRCSKKGCKGKMGTPTSLGTTEITCSICGTKLSVSTASLQEHVKLAEDVLHKAEAIQFSDSDKARYLLVSILRDFDPFALSAYPLLQILQLLQQLLITAVFDLPSTGTERDGLLQDAASCSALVLSGMEDVYPYGHPSKGIQYVTSAKLLMAEMSAPMTMLQSTTFPADLALTLPTGINRLSMSLELLAKATEELPFGFGKGGGIVGKDVILLATGLEREISMWGGLGKRR</sequence>
<reference evidence="3 4" key="1">
    <citation type="journal article" date="2012" name="Science">
        <title>The Paleozoic origin of enzymatic lignin decomposition reconstructed from 31 fungal genomes.</title>
        <authorList>
            <person name="Floudas D."/>
            <person name="Binder M."/>
            <person name="Riley R."/>
            <person name="Barry K."/>
            <person name="Blanchette R.A."/>
            <person name="Henrissat B."/>
            <person name="Martinez A.T."/>
            <person name="Otillar R."/>
            <person name="Spatafora J.W."/>
            <person name="Yadav J.S."/>
            <person name="Aerts A."/>
            <person name="Benoit I."/>
            <person name="Boyd A."/>
            <person name="Carlson A."/>
            <person name="Copeland A."/>
            <person name="Coutinho P.M."/>
            <person name="de Vries R.P."/>
            <person name="Ferreira P."/>
            <person name="Findley K."/>
            <person name="Foster B."/>
            <person name="Gaskell J."/>
            <person name="Glotzer D."/>
            <person name="Gorecki P."/>
            <person name="Heitman J."/>
            <person name="Hesse C."/>
            <person name="Hori C."/>
            <person name="Igarashi K."/>
            <person name="Jurgens J.A."/>
            <person name="Kallen N."/>
            <person name="Kersten P."/>
            <person name="Kohler A."/>
            <person name="Kuees U."/>
            <person name="Kumar T.K.A."/>
            <person name="Kuo A."/>
            <person name="LaButti K."/>
            <person name="Larrondo L.F."/>
            <person name="Lindquist E."/>
            <person name="Ling A."/>
            <person name="Lombard V."/>
            <person name="Lucas S."/>
            <person name="Lundell T."/>
            <person name="Martin R."/>
            <person name="McLaughlin D.J."/>
            <person name="Morgenstern I."/>
            <person name="Morin E."/>
            <person name="Murat C."/>
            <person name="Nagy L.G."/>
            <person name="Nolan M."/>
            <person name="Ohm R.A."/>
            <person name="Patyshakuliyeva A."/>
            <person name="Rokas A."/>
            <person name="Ruiz-Duenas F.J."/>
            <person name="Sabat G."/>
            <person name="Salamov A."/>
            <person name="Samejima M."/>
            <person name="Schmutz J."/>
            <person name="Slot J.C."/>
            <person name="St John F."/>
            <person name="Stenlid J."/>
            <person name="Sun H."/>
            <person name="Sun S."/>
            <person name="Syed K."/>
            <person name="Tsang A."/>
            <person name="Wiebenga A."/>
            <person name="Young D."/>
            <person name="Pisabarro A."/>
            <person name="Eastwood D.C."/>
            <person name="Martin F."/>
            <person name="Cullen D."/>
            <person name="Grigoriev I.V."/>
            <person name="Hibbett D.S."/>
        </authorList>
    </citation>
    <scope>NUCLEOTIDE SEQUENCE [LARGE SCALE GENOMIC DNA]</scope>
    <source>
        <strain evidence="3 4">DJM-731 SS1</strain>
    </source>
</reference>
<evidence type="ECO:0000259" key="2">
    <source>
        <dbReference type="PROSITE" id="PS50280"/>
    </source>
</evidence>
<accession>M5FNL8</accession>
<keyword evidence="4" id="KW-1185">Reference proteome</keyword>
<feature type="region of interest" description="Disordered" evidence="1">
    <location>
        <begin position="1"/>
        <end position="54"/>
    </location>
</feature>
<dbReference type="InterPro" id="IPR001214">
    <property type="entry name" value="SET_dom"/>
</dbReference>
<dbReference type="InterPro" id="IPR011990">
    <property type="entry name" value="TPR-like_helical_dom_sf"/>
</dbReference>
<evidence type="ECO:0000256" key="1">
    <source>
        <dbReference type="SAM" id="MobiDB-lite"/>
    </source>
</evidence>
<proteinExistence type="predicted"/>
<feature type="domain" description="SET" evidence="2">
    <location>
        <begin position="72"/>
        <end position="260"/>
    </location>
</feature>
<dbReference type="Pfam" id="PF00856">
    <property type="entry name" value="SET"/>
    <property type="match status" value="1"/>
</dbReference>